<dbReference type="Pfam" id="PF13442">
    <property type="entry name" value="Cytochrome_CBB3"/>
    <property type="match status" value="1"/>
</dbReference>
<evidence type="ECO:0000313" key="15">
    <source>
        <dbReference type="Proteomes" id="UP000530032"/>
    </source>
</evidence>
<feature type="chain" id="PRO_5032648415" evidence="12">
    <location>
        <begin position="24"/>
        <end position="457"/>
    </location>
</feature>
<dbReference type="InterPro" id="IPR009056">
    <property type="entry name" value="Cyt_c-like_dom"/>
</dbReference>
<keyword evidence="15" id="KW-1185">Reference proteome</keyword>
<dbReference type="PROSITE" id="PS51007">
    <property type="entry name" value="CYTC"/>
    <property type="match status" value="3"/>
</dbReference>
<dbReference type="PANTHER" id="PTHR35008">
    <property type="entry name" value="BLL4482 PROTEIN-RELATED"/>
    <property type="match status" value="1"/>
</dbReference>
<evidence type="ECO:0000256" key="6">
    <source>
        <dbReference type="ARBA" id="ARBA00022737"/>
    </source>
</evidence>
<dbReference type="Proteomes" id="UP000530032">
    <property type="component" value="Unassembled WGS sequence"/>
</dbReference>
<comment type="subcellular location">
    <subcellularLocation>
        <location evidence="1">Cell membrane</location>
    </subcellularLocation>
</comment>
<gene>
    <name evidence="14" type="ORF">HF327_016555</name>
</gene>
<dbReference type="GO" id="GO:0005506">
    <property type="term" value="F:iron ion binding"/>
    <property type="evidence" value="ECO:0007669"/>
    <property type="project" value="InterPro"/>
</dbReference>
<keyword evidence="5 12" id="KW-0732">Signal</keyword>
<keyword evidence="11" id="KW-1133">Transmembrane helix</keyword>
<feature type="transmembrane region" description="Helical" evidence="11">
    <location>
        <begin position="429"/>
        <end position="452"/>
    </location>
</feature>
<feature type="binding site" description="axial binding residue" evidence="10">
    <location>
        <position position="193"/>
    </location>
    <ligand>
        <name>heme c</name>
        <dbReference type="ChEBI" id="CHEBI:61717"/>
        <label>2</label>
    </ligand>
    <ligandPart>
        <name>Fe</name>
        <dbReference type="ChEBI" id="CHEBI:18248"/>
    </ligandPart>
</feature>
<proteinExistence type="predicted"/>
<dbReference type="GO" id="GO:0016614">
    <property type="term" value="F:oxidoreductase activity, acting on CH-OH group of donors"/>
    <property type="evidence" value="ECO:0007669"/>
    <property type="project" value="InterPro"/>
</dbReference>
<keyword evidence="11" id="KW-0812">Transmembrane</keyword>
<evidence type="ECO:0000313" key="14">
    <source>
        <dbReference type="EMBL" id="MBI1626106.1"/>
    </source>
</evidence>
<accession>A0A843B3W5</accession>
<keyword evidence="4 10" id="KW-0479">Metal-binding</keyword>
<dbReference type="Pfam" id="PF00034">
    <property type="entry name" value="Cytochrom_C"/>
    <property type="match status" value="2"/>
</dbReference>
<feature type="domain" description="Cytochrome c" evidence="13">
    <location>
        <begin position="174"/>
        <end position="283"/>
    </location>
</feature>
<evidence type="ECO:0000256" key="2">
    <source>
        <dbReference type="ARBA" id="ARBA00022475"/>
    </source>
</evidence>
<evidence type="ECO:0000256" key="4">
    <source>
        <dbReference type="ARBA" id="ARBA00022723"/>
    </source>
</evidence>
<feature type="binding site" description="covalent" evidence="9">
    <location>
        <position position="192"/>
    </location>
    <ligand>
        <name>heme c</name>
        <dbReference type="ChEBI" id="CHEBI:61717"/>
        <label>2</label>
    </ligand>
</feature>
<feature type="domain" description="Cytochrome c" evidence="13">
    <location>
        <begin position="27"/>
        <end position="130"/>
    </location>
</feature>
<comment type="caution">
    <text evidence="14">The sequence shown here is derived from an EMBL/GenBank/DDBJ whole genome shotgun (WGS) entry which is preliminary data.</text>
</comment>
<dbReference type="PIRSF" id="PIRSF000018">
    <property type="entry name" value="Mb_ADH_cyt_c"/>
    <property type="match status" value="1"/>
</dbReference>
<feature type="binding site" description="covalent" evidence="9">
    <location>
        <position position="44"/>
    </location>
    <ligand>
        <name>heme c</name>
        <dbReference type="ChEBI" id="CHEBI:61717"/>
        <label>1</label>
    </ligand>
</feature>
<keyword evidence="2" id="KW-1003">Cell membrane</keyword>
<feature type="signal peptide" evidence="12">
    <location>
        <begin position="1"/>
        <end position="23"/>
    </location>
</feature>
<dbReference type="GO" id="GO:0005886">
    <property type="term" value="C:plasma membrane"/>
    <property type="evidence" value="ECO:0007669"/>
    <property type="project" value="UniProtKB-SubCell"/>
</dbReference>
<evidence type="ECO:0000256" key="10">
    <source>
        <dbReference type="PIRSR" id="PIRSR000018-51"/>
    </source>
</evidence>
<feature type="binding site" description="covalent" evidence="9">
    <location>
        <position position="41"/>
    </location>
    <ligand>
        <name>heme c</name>
        <dbReference type="ChEBI" id="CHEBI:61717"/>
        <label>1</label>
    </ligand>
</feature>
<protein>
    <submittedName>
        <fullName evidence="14">Cytochrome c</fullName>
    </submittedName>
</protein>
<keyword evidence="6" id="KW-0677">Repeat</keyword>
<dbReference type="InterPro" id="IPR051459">
    <property type="entry name" value="Cytochrome_c-type_DH"/>
</dbReference>
<feature type="binding site" description="covalent" evidence="9">
    <location>
        <position position="329"/>
    </location>
    <ligand>
        <name>heme c</name>
        <dbReference type="ChEBI" id="CHEBI:61717"/>
        <label>3</label>
    </ligand>
</feature>
<feature type="binding site" description="covalent" evidence="9">
    <location>
        <position position="332"/>
    </location>
    <ligand>
        <name>heme c</name>
        <dbReference type="ChEBI" id="CHEBI:61717"/>
        <label>3</label>
    </ligand>
</feature>
<organism evidence="14 15">
    <name type="scientific">Comamonas suwonensis</name>
    <dbReference type="NCBI Taxonomy" id="2606214"/>
    <lineage>
        <taxon>Bacteria</taxon>
        <taxon>Pseudomonadati</taxon>
        <taxon>Pseudomonadota</taxon>
        <taxon>Betaproteobacteria</taxon>
        <taxon>Burkholderiales</taxon>
        <taxon>Comamonadaceae</taxon>
        <taxon>Comamonas</taxon>
    </lineage>
</organism>
<feature type="binding site" description="covalent" evidence="9">
    <location>
        <position position="189"/>
    </location>
    <ligand>
        <name>heme c</name>
        <dbReference type="ChEBI" id="CHEBI:61717"/>
        <label>2</label>
    </ligand>
</feature>
<dbReference type="PANTHER" id="PTHR35008:SF8">
    <property type="entry name" value="ALCOHOL DEHYDROGENASE CYTOCHROME C SUBUNIT"/>
    <property type="match status" value="1"/>
</dbReference>
<evidence type="ECO:0000256" key="7">
    <source>
        <dbReference type="ARBA" id="ARBA00023004"/>
    </source>
</evidence>
<dbReference type="InterPro" id="IPR036909">
    <property type="entry name" value="Cyt_c-like_dom_sf"/>
</dbReference>
<keyword evidence="7 10" id="KW-0408">Iron</keyword>
<evidence type="ECO:0000256" key="3">
    <source>
        <dbReference type="ARBA" id="ARBA00022617"/>
    </source>
</evidence>
<dbReference type="Gene3D" id="1.10.760.10">
    <property type="entry name" value="Cytochrome c-like domain"/>
    <property type="match status" value="3"/>
</dbReference>
<dbReference type="GO" id="GO:0009055">
    <property type="term" value="F:electron transfer activity"/>
    <property type="evidence" value="ECO:0007669"/>
    <property type="project" value="InterPro"/>
</dbReference>
<evidence type="ECO:0000256" key="11">
    <source>
        <dbReference type="SAM" id="Phobius"/>
    </source>
</evidence>
<dbReference type="EMBL" id="JABBCQ020000015">
    <property type="protein sequence ID" value="MBI1626106.1"/>
    <property type="molecule type" value="Genomic_DNA"/>
</dbReference>
<dbReference type="InterPro" id="IPR014353">
    <property type="entry name" value="Membr-bd_ADH_cyt_c"/>
</dbReference>
<sequence length="457" mass="48270">MNKTLMKSSWLAVVLVAAAPAFAAENSDVERGRYLATAGDCVACHTAPGGKSMAGGLPLASPLGAIYSTNITPSKTHGIGSYTLQQFTDALRHGKRADGANLYPAMPYTAYAKTTDEDIAAMYTYFMQGVQPVDEAPAKQTALPFPFNIRASLGVWNAMFLDATPYKTDASQTPEWNRGAYLAQGLAHCTTCHTPRTSLMAEDLKRNLSGGDVGGWYAPNITSHAVSGIGDWTQDELVAYMSGKPVPGKGPAAGPMAEAVDHSLKHLSPDDLKAIAVYIKTVPAVDDGSLKQPADSFGKQTDALDTLRGVDLPKDYNAMTGAQIYDAYCAACHQAQGQGTEGGGLPGLFHNTSLGHANSNNLVQVLLHGIERHGADTVMPGFADELSDKQITALGNYLLTNYGNPAAKVTEPQVAQLRDPATAGSSSSFLMLARVGMAVGLVIVLGVIAWLLRRRKA</sequence>
<comment type="cofactor">
    <cofactor evidence="9">
        <name>heme c</name>
        <dbReference type="ChEBI" id="CHEBI:61717"/>
    </cofactor>
    <text evidence="9">Binds 3 heme c groups covalently per subunit.</text>
</comment>
<feature type="binding site" description="axial binding residue" evidence="10">
    <location>
        <position position="333"/>
    </location>
    <ligand>
        <name>heme c</name>
        <dbReference type="ChEBI" id="CHEBI:61717"/>
        <label>3</label>
    </ligand>
    <ligandPart>
        <name>Fe</name>
        <dbReference type="ChEBI" id="CHEBI:18248"/>
    </ligandPart>
</feature>
<reference evidence="14" key="1">
    <citation type="submission" date="2020-12" db="EMBL/GenBank/DDBJ databases">
        <title>Comamonas sp. nov., isolated from stream water.</title>
        <authorList>
            <person name="Park K.-H."/>
        </authorList>
    </citation>
    <scope>NUCLEOTIDE SEQUENCE</scope>
    <source>
        <strain evidence="14">EJ-4</strain>
    </source>
</reference>
<evidence type="ECO:0000256" key="8">
    <source>
        <dbReference type="ARBA" id="ARBA00023136"/>
    </source>
</evidence>
<evidence type="ECO:0000259" key="13">
    <source>
        <dbReference type="PROSITE" id="PS51007"/>
    </source>
</evidence>
<evidence type="ECO:0000256" key="1">
    <source>
        <dbReference type="ARBA" id="ARBA00004236"/>
    </source>
</evidence>
<evidence type="ECO:0000256" key="9">
    <source>
        <dbReference type="PIRSR" id="PIRSR000018-50"/>
    </source>
</evidence>
<dbReference type="RefSeq" id="WP_198461391.1">
    <property type="nucleotide sequence ID" value="NZ_JABBCQ020000015.1"/>
</dbReference>
<feature type="domain" description="Cytochrome c" evidence="13">
    <location>
        <begin position="316"/>
        <end position="402"/>
    </location>
</feature>
<keyword evidence="3 9" id="KW-0349">Heme</keyword>
<evidence type="ECO:0000256" key="5">
    <source>
        <dbReference type="ARBA" id="ARBA00022729"/>
    </source>
</evidence>
<dbReference type="GO" id="GO:0020037">
    <property type="term" value="F:heme binding"/>
    <property type="evidence" value="ECO:0007669"/>
    <property type="project" value="InterPro"/>
</dbReference>
<feature type="binding site" description="axial binding residue" evidence="10">
    <location>
        <position position="45"/>
    </location>
    <ligand>
        <name>heme c</name>
        <dbReference type="ChEBI" id="CHEBI:61717"/>
        <label>1</label>
    </ligand>
    <ligandPart>
        <name>Fe</name>
        <dbReference type="ChEBI" id="CHEBI:18248"/>
    </ligandPart>
</feature>
<name>A0A843B3W5_9BURK</name>
<dbReference type="SUPFAM" id="SSF46626">
    <property type="entry name" value="Cytochrome c"/>
    <property type="match status" value="3"/>
</dbReference>
<dbReference type="AlphaFoldDB" id="A0A843B3W5"/>
<keyword evidence="8 11" id="KW-0472">Membrane</keyword>
<evidence type="ECO:0000256" key="12">
    <source>
        <dbReference type="SAM" id="SignalP"/>
    </source>
</evidence>